<dbReference type="AlphaFoldDB" id="A0ABD3R189"/>
<keyword evidence="2" id="KW-0472">Membrane</keyword>
<evidence type="ECO:0000313" key="4">
    <source>
        <dbReference type="Proteomes" id="UP001530377"/>
    </source>
</evidence>
<keyword evidence="2" id="KW-1133">Transmembrane helix</keyword>
<evidence type="ECO:0000256" key="2">
    <source>
        <dbReference type="SAM" id="Phobius"/>
    </source>
</evidence>
<comment type="caution">
    <text evidence="3">The sequence shown here is derived from an EMBL/GenBank/DDBJ whole genome shotgun (WGS) entry which is preliminary data.</text>
</comment>
<proteinExistence type="predicted"/>
<feature type="transmembrane region" description="Helical" evidence="2">
    <location>
        <begin position="121"/>
        <end position="146"/>
    </location>
</feature>
<reference evidence="3 4" key="1">
    <citation type="submission" date="2024-10" db="EMBL/GenBank/DDBJ databases">
        <title>Updated reference genomes for cyclostephanoid diatoms.</title>
        <authorList>
            <person name="Roberts W.R."/>
            <person name="Alverson A.J."/>
        </authorList>
    </citation>
    <scope>NUCLEOTIDE SEQUENCE [LARGE SCALE GENOMIC DNA]</scope>
    <source>
        <strain evidence="3 4">AJA228-03</strain>
    </source>
</reference>
<keyword evidence="4" id="KW-1185">Reference proteome</keyword>
<protein>
    <submittedName>
        <fullName evidence="3">Uncharacterized protein</fullName>
    </submittedName>
</protein>
<feature type="transmembrane region" description="Helical" evidence="2">
    <location>
        <begin position="152"/>
        <end position="174"/>
    </location>
</feature>
<name>A0ABD3R189_9STRA</name>
<evidence type="ECO:0000313" key="3">
    <source>
        <dbReference type="EMBL" id="KAL3806695.1"/>
    </source>
</evidence>
<feature type="compositionally biased region" description="Polar residues" evidence="1">
    <location>
        <begin position="1"/>
        <end position="13"/>
    </location>
</feature>
<dbReference type="EMBL" id="JALLPB020000755">
    <property type="protein sequence ID" value="KAL3806695.1"/>
    <property type="molecule type" value="Genomic_DNA"/>
</dbReference>
<dbReference type="Proteomes" id="UP001530377">
    <property type="component" value="Unassembled WGS sequence"/>
</dbReference>
<organism evidence="3 4">
    <name type="scientific">Cyclostephanos tholiformis</name>
    <dbReference type="NCBI Taxonomy" id="382380"/>
    <lineage>
        <taxon>Eukaryota</taxon>
        <taxon>Sar</taxon>
        <taxon>Stramenopiles</taxon>
        <taxon>Ochrophyta</taxon>
        <taxon>Bacillariophyta</taxon>
        <taxon>Coscinodiscophyceae</taxon>
        <taxon>Thalassiosirophycidae</taxon>
        <taxon>Stephanodiscales</taxon>
        <taxon>Stephanodiscaceae</taxon>
        <taxon>Cyclostephanos</taxon>
    </lineage>
</organism>
<keyword evidence="2" id="KW-0812">Transmembrane</keyword>
<evidence type="ECO:0000256" key="1">
    <source>
        <dbReference type="SAM" id="MobiDB-lite"/>
    </source>
</evidence>
<accession>A0ABD3R189</accession>
<feature type="region of interest" description="Disordered" evidence="1">
    <location>
        <begin position="1"/>
        <end position="20"/>
    </location>
</feature>
<sequence>MAPASNATGSPTRSDVEKLESNDVGHRAVVDLTNPTQPIHNNEGSDRIVKKVYAVSVRWEREYAEAERKGLPSELSGPIKECRPALEDFNALFCCCARRVGSMFFLIETKDGRPIVVAGPCWPFCMFVTTPLIVILSGMVGYFIVSNPNTRLPWWLALIYYPIVALVIIALFCTSCGDPGLMERVTDEEAAENGWFWNEQVGSYRPAAAMYCRECKVSMKQPVYLYPQKECFLEN</sequence>
<gene>
    <name evidence="3" type="ORF">ACHAXA_007412</name>
</gene>